<accession>A0AAE9Y5G9</accession>
<dbReference type="Proteomes" id="UP001216390">
    <property type="component" value="Chromosome"/>
</dbReference>
<feature type="transmembrane region" description="Helical" evidence="7">
    <location>
        <begin position="76"/>
        <end position="100"/>
    </location>
</feature>
<evidence type="ECO:0000313" key="8">
    <source>
        <dbReference type="EMBL" id="WCO66904.1"/>
    </source>
</evidence>
<dbReference type="RefSeq" id="WP_272736426.1">
    <property type="nucleotide sequence ID" value="NZ_CP116942.1"/>
</dbReference>
<feature type="transmembrane region" description="Helical" evidence="7">
    <location>
        <begin position="143"/>
        <end position="165"/>
    </location>
</feature>
<feature type="transmembrane region" description="Helical" evidence="7">
    <location>
        <begin position="348"/>
        <end position="369"/>
    </location>
</feature>
<evidence type="ECO:0000256" key="5">
    <source>
        <dbReference type="ARBA" id="ARBA00022989"/>
    </source>
</evidence>
<keyword evidence="4 7" id="KW-0812">Transmembrane</keyword>
<feature type="transmembrane region" description="Helical" evidence="7">
    <location>
        <begin position="415"/>
        <end position="436"/>
    </location>
</feature>
<gene>
    <name evidence="8" type="ORF">PO878_20640</name>
</gene>
<dbReference type="EMBL" id="CP116942">
    <property type="protein sequence ID" value="WCO66904.1"/>
    <property type="molecule type" value="Genomic_DNA"/>
</dbReference>
<evidence type="ECO:0000256" key="3">
    <source>
        <dbReference type="ARBA" id="ARBA00022475"/>
    </source>
</evidence>
<feature type="transmembrane region" description="Helical" evidence="7">
    <location>
        <begin position="33"/>
        <end position="55"/>
    </location>
</feature>
<evidence type="ECO:0000313" key="9">
    <source>
        <dbReference type="Proteomes" id="UP001216390"/>
    </source>
</evidence>
<dbReference type="PANTHER" id="PTHR42770:SF15">
    <property type="entry name" value="GLUTAMATE_GAMMA-AMINOBUTYRATE ANTIPORTER-RELATED"/>
    <property type="match status" value="1"/>
</dbReference>
<dbReference type="AlphaFoldDB" id="A0AAE9Y5G9"/>
<organism evidence="8 9">
    <name type="scientific">Iamia majanohamensis</name>
    <dbReference type="NCBI Taxonomy" id="467976"/>
    <lineage>
        <taxon>Bacteria</taxon>
        <taxon>Bacillati</taxon>
        <taxon>Actinomycetota</taxon>
        <taxon>Acidimicrobiia</taxon>
        <taxon>Acidimicrobiales</taxon>
        <taxon>Iamiaceae</taxon>
        <taxon>Iamia</taxon>
    </lineage>
</organism>
<feature type="transmembrane region" description="Helical" evidence="7">
    <location>
        <begin position="222"/>
        <end position="245"/>
    </location>
</feature>
<keyword evidence="3" id="KW-1003">Cell membrane</keyword>
<evidence type="ECO:0000256" key="1">
    <source>
        <dbReference type="ARBA" id="ARBA00004651"/>
    </source>
</evidence>
<dbReference type="InterPro" id="IPR050367">
    <property type="entry name" value="APC_superfamily"/>
</dbReference>
<keyword evidence="6 7" id="KW-0472">Membrane</keyword>
<evidence type="ECO:0000256" key="7">
    <source>
        <dbReference type="SAM" id="Phobius"/>
    </source>
</evidence>
<dbReference type="GO" id="GO:0005886">
    <property type="term" value="C:plasma membrane"/>
    <property type="evidence" value="ECO:0007669"/>
    <property type="project" value="UniProtKB-SubCell"/>
</dbReference>
<name>A0AAE9Y5G9_9ACTN</name>
<dbReference type="PIRSF" id="PIRSF006060">
    <property type="entry name" value="AA_transporter"/>
    <property type="match status" value="1"/>
</dbReference>
<keyword evidence="2" id="KW-0813">Transport</keyword>
<feature type="transmembrane region" description="Helical" evidence="7">
    <location>
        <begin position="185"/>
        <end position="210"/>
    </location>
</feature>
<feature type="transmembrane region" description="Helical" evidence="7">
    <location>
        <begin position="322"/>
        <end position="342"/>
    </location>
</feature>
<keyword evidence="9" id="KW-1185">Reference proteome</keyword>
<dbReference type="Gene3D" id="1.20.1740.10">
    <property type="entry name" value="Amino acid/polyamine transporter I"/>
    <property type="match status" value="1"/>
</dbReference>
<feature type="transmembrane region" description="Helical" evidence="7">
    <location>
        <begin position="271"/>
        <end position="294"/>
    </location>
</feature>
<keyword evidence="5 7" id="KW-1133">Transmembrane helix</keyword>
<protein>
    <submittedName>
        <fullName evidence="8">APC family permease</fullName>
    </submittedName>
</protein>
<dbReference type="Pfam" id="PF13520">
    <property type="entry name" value="AA_permease_2"/>
    <property type="match status" value="1"/>
</dbReference>
<feature type="transmembrane region" description="Helical" evidence="7">
    <location>
        <begin position="112"/>
        <end position="131"/>
    </location>
</feature>
<sequence>MAWPALAMLMVASVGSIAQLSDSASFGLGAVTVYLLPALLFLVPVGLVSAELATSHEGGIFVWVRSAFGDRTGFQATWFVFMNSVTLYPSLLSFGAAALASALGRPDLSTNGAYMGTVVLAVFWLATWVVSRGMRSSTGISNLGLAFGTIIPALFLIFFMSAWLIDAKPSQITFALSDIAPPFTGLSSIALVVGTFVAFAGLEVNAVHIARMKGPPRNYLKAVLLAAATVFTTYLLGSLAISVAVPDASLELTSGASQAFTVYADGFGVTAMSYVLSGLLVLGALAASIAWIGGPSRSMWLVGRAGYLPPRLQRTNAEGVQISLLLLQGAIVSVLSFVFVVLPNTSAAFALLQDVSISLYMLMYVCMFASAIRLRRTQPDVPRPIRIKGLPVIAVVGALAAVAAIVLGLTPPAGYSTLSSGTYAAIVAGGVILLSLPPQLIYRLRKPSWDTDPEAVDELEADD</sequence>
<dbReference type="InterPro" id="IPR002293">
    <property type="entry name" value="AA/rel_permease1"/>
</dbReference>
<proteinExistence type="predicted"/>
<reference evidence="8" key="1">
    <citation type="submission" date="2023-01" db="EMBL/GenBank/DDBJ databases">
        <title>The diversity of Class Acidimicrobiia in South China Sea sediment environments and the proposal of Iamia marina sp. nov., a novel species of the genus Iamia.</title>
        <authorList>
            <person name="He Y."/>
            <person name="Tian X."/>
        </authorList>
    </citation>
    <scope>NUCLEOTIDE SEQUENCE</scope>
    <source>
        <strain evidence="8">DSM 19957</strain>
    </source>
</reference>
<evidence type="ECO:0000256" key="6">
    <source>
        <dbReference type="ARBA" id="ARBA00023136"/>
    </source>
</evidence>
<dbReference type="PANTHER" id="PTHR42770">
    <property type="entry name" value="AMINO ACID TRANSPORTER-RELATED"/>
    <property type="match status" value="1"/>
</dbReference>
<evidence type="ECO:0000256" key="2">
    <source>
        <dbReference type="ARBA" id="ARBA00022448"/>
    </source>
</evidence>
<evidence type="ECO:0000256" key="4">
    <source>
        <dbReference type="ARBA" id="ARBA00022692"/>
    </source>
</evidence>
<dbReference type="GO" id="GO:0022857">
    <property type="term" value="F:transmembrane transporter activity"/>
    <property type="evidence" value="ECO:0007669"/>
    <property type="project" value="InterPro"/>
</dbReference>
<feature type="transmembrane region" description="Helical" evidence="7">
    <location>
        <begin position="390"/>
        <end position="409"/>
    </location>
</feature>
<comment type="subcellular location">
    <subcellularLocation>
        <location evidence="1">Cell membrane</location>
        <topology evidence="1">Multi-pass membrane protein</topology>
    </subcellularLocation>
</comment>
<dbReference type="KEGG" id="ima:PO878_20640"/>